<dbReference type="InterPro" id="IPR020845">
    <property type="entry name" value="AMP-binding_CS"/>
</dbReference>
<dbReference type="PANTHER" id="PTHR45527:SF1">
    <property type="entry name" value="FATTY ACID SYNTHASE"/>
    <property type="match status" value="1"/>
</dbReference>
<feature type="compositionally biased region" description="Basic residues" evidence="1">
    <location>
        <begin position="619"/>
        <end position="629"/>
    </location>
</feature>
<dbReference type="Pfam" id="PF00550">
    <property type="entry name" value="PP-binding"/>
    <property type="match status" value="1"/>
</dbReference>
<dbReference type="InterPro" id="IPR000873">
    <property type="entry name" value="AMP-dep_synth/lig_dom"/>
</dbReference>
<organism evidence="3 4">
    <name type="scientific">Yoonia phaeophyticola</name>
    <dbReference type="NCBI Taxonomy" id="3137369"/>
    <lineage>
        <taxon>Bacteria</taxon>
        <taxon>Pseudomonadati</taxon>
        <taxon>Pseudomonadota</taxon>
        <taxon>Alphaproteobacteria</taxon>
        <taxon>Rhodobacterales</taxon>
        <taxon>Paracoccaceae</taxon>
        <taxon>Yoonia</taxon>
    </lineage>
</organism>
<gene>
    <name evidence="3" type="ORF">AABB29_00960</name>
</gene>
<dbReference type="InterPro" id="IPR020459">
    <property type="entry name" value="AMP-binding"/>
</dbReference>
<dbReference type="SUPFAM" id="SSF56801">
    <property type="entry name" value="Acetyl-CoA synthetase-like"/>
    <property type="match status" value="1"/>
</dbReference>
<accession>A0ABZ2V425</accession>
<evidence type="ECO:0000313" key="4">
    <source>
        <dbReference type="Proteomes" id="UP001440612"/>
    </source>
</evidence>
<dbReference type="InterPro" id="IPR036736">
    <property type="entry name" value="ACP-like_sf"/>
</dbReference>
<dbReference type="Pfam" id="PF13193">
    <property type="entry name" value="AMP-binding_C"/>
    <property type="match status" value="1"/>
</dbReference>
<dbReference type="Gene3D" id="3.30.300.30">
    <property type="match status" value="1"/>
</dbReference>
<dbReference type="PROSITE" id="PS50075">
    <property type="entry name" value="CARRIER"/>
    <property type="match status" value="1"/>
</dbReference>
<dbReference type="InterPro" id="IPR042099">
    <property type="entry name" value="ANL_N_sf"/>
</dbReference>
<dbReference type="InterPro" id="IPR010071">
    <property type="entry name" value="AA_adenyl_dom"/>
</dbReference>
<dbReference type="SUPFAM" id="SSF47336">
    <property type="entry name" value="ACP-like"/>
    <property type="match status" value="1"/>
</dbReference>
<dbReference type="Pfam" id="PF00501">
    <property type="entry name" value="AMP-binding"/>
    <property type="match status" value="1"/>
</dbReference>
<dbReference type="InterPro" id="IPR025110">
    <property type="entry name" value="AMP-bd_C"/>
</dbReference>
<name>A0ABZ2V425_9RHOB</name>
<evidence type="ECO:0000256" key="1">
    <source>
        <dbReference type="SAM" id="MobiDB-lite"/>
    </source>
</evidence>
<dbReference type="PANTHER" id="PTHR45527">
    <property type="entry name" value="NONRIBOSOMAL PEPTIDE SYNTHETASE"/>
    <property type="match status" value="1"/>
</dbReference>
<feature type="region of interest" description="Disordered" evidence="1">
    <location>
        <begin position="599"/>
        <end position="629"/>
    </location>
</feature>
<dbReference type="Gene3D" id="3.40.50.12780">
    <property type="entry name" value="N-terminal domain of ligase-like"/>
    <property type="match status" value="1"/>
</dbReference>
<dbReference type="RefSeq" id="WP_341367374.1">
    <property type="nucleotide sequence ID" value="NZ_CP150951.2"/>
</dbReference>
<dbReference type="Gene3D" id="1.10.1200.10">
    <property type="entry name" value="ACP-like"/>
    <property type="match status" value="1"/>
</dbReference>
<dbReference type="InterPro" id="IPR045851">
    <property type="entry name" value="AMP-bd_C_sf"/>
</dbReference>
<sequence>MNALLDGSVVEISHCVFDLDATIPSLFCAQAQHCPDKIAVVQDGRRISYADLAGQAAGVANALLASGIRKGDRVAILAHRSVDAVAAQLGVTAIGAAFVPLDPDAPQQHLRQVIAEAQAKTILAGPGQVTAVMDQTPVISLDIAPATQADFEALVSTNAAAITAADLAYVIYTSGSTGRPKGVMVAHRGVCRLVRGQSYADLGPDQVMLNMAAVGFDASIGEIYSAVLNGGTLAILPDPAPSLDRIEEVIAENQVTIAYITAGLFHIIAEHRPQILAPLRQVFPCGDVLSETHVKRMRAALPHLRMINGYGPTENTVFTCCYPIDENWTGGPVPIGRGLNHDHLFVLDEGLEPLPAGEIGQLAVGGAGVGIGYLGRPDLTDASFVTLQTDDFQGRVYLTGDLVAMDGDGIVRFHGRSDRQVKINGQRVELDTVEYALRQDGDIQDAAVVALRRPDQSQQIVAFVKPAPYLDGNTDLATDVLSRLRTAIPAAAVPSQLMIRDSFPLSASGKVDRKALLAALETRQTIKPVQPASLGGVIRQVWQDILSCEITDENRTFFELGGTSLQLIAAHALLQERLGRTFDIALMFEAPRIRALEQRLDAPQTSDDPIAARRAAMARSRKRSRARAS</sequence>
<proteinExistence type="predicted"/>
<reference evidence="4" key="1">
    <citation type="submission" date="2024-04" db="EMBL/GenBank/DDBJ databases">
        <title>Phylogenomic analyses of a clade within the roseobacter group suggest taxonomic reassignments of species of the genera Aestuariivita, Citreicella, Loktanella, Nautella, Pelagibaca, Ruegeria, Thalassobius, Thiobacimonas and Tropicibacter, and the proposal o.</title>
        <authorList>
            <person name="Jeon C.O."/>
        </authorList>
    </citation>
    <scope>NUCLEOTIDE SEQUENCE [LARGE SCALE GENOMIC DNA]</scope>
    <source>
        <strain evidence="4">BS5-3</strain>
    </source>
</reference>
<dbReference type="EMBL" id="CP150951">
    <property type="protein sequence ID" value="WZC49264.1"/>
    <property type="molecule type" value="Genomic_DNA"/>
</dbReference>
<protein>
    <submittedName>
        <fullName evidence="3">Non-ribosomal peptide synthetase</fullName>
    </submittedName>
</protein>
<dbReference type="Proteomes" id="UP001440612">
    <property type="component" value="Chromosome"/>
</dbReference>
<dbReference type="InterPro" id="IPR009081">
    <property type="entry name" value="PP-bd_ACP"/>
</dbReference>
<dbReference type="PRINTS" id="PR00154">
    <property type="entry name" value="AMPBINDING"/>
</dbReference>
<dbReference type="PROSITE" id="PS00455">
    <property type="entry name" value="AMP_BINDING"/>
    <property type="match status" value="1"/>
</dbReference>
<evidence type="ECO:0000259" key="2">
    <source>
        <dbReference type="PROSITE" id="PS50075"/>
    </source>
</evidence>
<evidence type="ECO:0000313" key="3">
    <source>
        <dbReference type="EMBL" id="WZC49264.1"/>
    </source>
</evidence>
<keyword evidence="4" id="KW-1185">Reference proteome</keyword>
<feature type="domain" description="Carrier" evidence="2">
    <location>
        <begin position="529"/>
        <end position="604"/>
    </location>
</feature>
<dbReference type="NCBIfam" id="TIGR01733">
    <property type="entry name" value="AA-adenyl-dom"/>
    <property type="match status" value="1"/>
</dbReference>